<evidence type="ECO:0000313" key="11">
    <source>
        <dbReference type="EMBL" id="GAO49498.1"/>
    </source>
</evidence>
<evidence type="ECO:0000256" key="4">
    <source>
        <dbReference type="ARBA" id="ARBA00023015"/>
    </source>
</evidence>
<dbReference type="Proteomes" id="UP000033140">
    <property type="component" value="Unassembled WGS sequence"/>
</dbReference>
<keyword evidence="6" id="KW-0010">Activator</keyword>
<keyword evidence="5 9" id="KW-0195">Cyclin</keyword>
<evidence type="ECO:0000313" key="12">
    <source>
        <dbReference type="Proteomes" id="UP000033140"/>
    </source>
</evidence>
<dbReference type="InterPro" id="IPR036915">
    <property type="entry name" value="Cyclin-like_sf"/>
</dbReference>
<accession>A0A0E9NI62</accession>
<dbReference type="GO" id="GO:0005634">
    <property type="term" value="C:nucleus"/>
    <property type="evidence" value="ECO:0007669"/>
    <property type="project" value="UniProtKB-SubCell"/>
</dbReference>
<dbReference type="InterPro" id="IPR006671">
    <property type="entry name" value="Cyclin_N"/>
</dbReference>
<dbReference type="Pfam" id="PF00134">
    <property type="entry name" value="Cyclin_N"/>
    <property type="match status" value="1"/>
</dbReference>
<name>A0A0E9NI62_SAICN</name>
<evidence type="ECO:0000256" key="8">
    <source>
        <dbReference type="ARBA" id="ARBA00023242"/>
    </source>
</evidence>
<dbReference type="InterPro" id="IPR013763">
    <property type="entry name" value="Cyclin-like_dom"/>
</dbReference>
<evidence type="ECO:0000256" key="2">
    <source>
        <dbReference type="ARBA" id="ARBA00008638"/>
    </source>
</evidence>
<reference evidence="11 12" key="2">
    <citation type="journal article" date="2014" name="J. Gen. Appl. Microbiol.">
        <title>The early diverging ascomycetous budding yeast Saitoella complicata has three histone deacetylases belonging to the Clr6, Hos2, and Rpd3 lineages.</title>
        <authorList>
            <person name="Nishida H."/>
            <person name="Matsumoto T."/>
            <person name="Kondo S."/>
            <person name="Hamamoto M."/>
            <person name="Yoshikawa H."/>
        </authorList>
    </citation>
    <scope>NUCLEOTIDE SEQUENCE [LARGE SCALE GENOMIC DNA]</scope>
    <source>
        <strain evidence="11 12">NRRL Y-17804</strain>
    </source>
</reference>
<evidence type="ECO:0000256" key="6">
    <source>
        <dbReference type="ARBA" id="ARBA00023159"/>
    </source>
</evidence>
<keyword evidence="8" id="KW-0539">Nucleus</keyword>
<keyword evidence="7" id="KW-0804">Transcription</keyword>
<evidence type="ECO:0000256" key="5">
    <source>
        <dbReference type="ARBA" id="ARBA00023127"/>
    </source>
</evidence>
<gene>
    <name evidence="11" type="ORF">G7K_3647-t1</name>
</gene>
<comment type="subcellular location">
    <subcellularLocation>
        <location evidence="1">Nucleus</location>
    </subcellularLocation>
</comment>
<protein>
    <recommendedName>
        <fullName evidence="10">Cyclin-like domain-containing protein</fullName>
    </recommendedName>
</protein>
<dbReference type="EMBL" id="BACD03000023">
    <property type="protein sequence ID" value="GAO49498.1"/>
    <property type="molecule type" value="Genomic_DNA"/>
</dbReference>
<keyword evidence="3" id="KW-0678">Repressor</keyword>
<dbReference type="SMART" id="SM00385">
    <property type="entry name" value="CYCLIN"/>
    <property type="match status" value="1"/>
</dbReference>
<dbReference type="AlphaFoldDB" id="A0A0E9NI62"/>
<dbReference type="GO" id="GO:0016538">
    <property type="term" value="F:cyclin-dependent protein serine/threonine kinase regulator activity"/>
    <property type="evidence" value="ECO:0007669"/>
    <property type="project" value="InterPro"/>
</dbReference>
<keyword evidence="12" id="KW-1185">Reference proteome</keyword>
<dbReference type="GO" id="GO:0006357">
    <property type="term" value="P:regulation of transcription by RNA polymerase II"/>
    <property type="evidence" value="ECO:0007669"/>
    <property type="project" value="InterPro"/>
</dbReference>
<dbReference type="STRING" id="698492.A0A0E9NI62"/>
<organism evidence="11 12">
    <name type="scientific">Saitoella complicata (strain BCRC 22490 / CBS 7301 / JCM 7358 / NBRC 10748 / NRRL Y-17804)</name>
    <dbReference type="NCBI Taxonomy" id="698492"/>
    <lineage>
        <taxon>Eukaryota</taxon>
        <taxon>Fungi</taxon>
        <taxon>Dikarya</taxon>
        <taxon>Ascomycota</taxon>
        <taxon>Taphrinomycotina</taxon>
        <taxon>Taphrinomycotina incertae sedis</taxon>
        <taxon>Saitoella</taxon>
    </lineage>
</organism>
<dbReference type="CDD" id="cd20513">
    <property type="entry name" value="CYCLIN_CCNC_rpt1"/>
    <property type="match status" value="1"/>
</dbReference>
<evidence type="ECO:0000256" key="7">
    <source>
        <dbReference type="ARBA" id="ARBA00023163"/>
    </source>
</evidence>
<dbReference type="Gene3D" id="1.10.472.10">
    <property type="entry name" value="Cyclin-like"/>
    <property type="match status" value="2"/>
</dbReference>
<reference evidence="11 12" key="1">
    <citation type="journal article" date="2011" name="J. Gen. Appl. Microbiol.">
        <title>Draft genome sequencing of the enigmatic yeast Saitoella complicata.</title>
        <authorList>
            <person name="Nishida H."/>
            <person name="Hamamoto M."/>
            <person name="Sugiyama J."/>
        </authorList>
    </citation>
    <scope>NUCLEOTIDE SEQUENCE [LARGE SCALE GENOMIC DNA]</scope>
    <source>
        <strain evidence="11 12">NRRL Y-17804</strain>
    </source>
</reference>
<sequence>MAANYWASSQRHHWLFTRSQLDETHQDDLRLCTPDELRYLKIYFYGLILRLGKRLNLRQQPIATATAYFSRFYTRAQYVETNPYLVLTTCLYLACKTEESPVHIRTVVAEARHIFPEHVPSDTTKVAECEFYLIEELGSDLVTFHPYTTVIRLKEVLKIAQNDFETIWTTINDTYSTDLILLHPPHIIAMTAIYITLILPPIPSHNSVSHAVFTMEREVEKGTTRDKDTLMDFFAKGNIDMEAVAECTQEIMSLYEVWQGFRERSSERMIKVFAVAFGCAVASAAVLCRARFISESLAREKDKRGHLYTHPVRSLIDVTVTTTIIYSLRHLYSLLQQPRLLFTP</sequence>
<evidence type="ECO:0000256" key="9">
    <source>
        <dbReference type="RuleBase" id="RU000383"/>
    </source>
</evidence>
<comment type="caution">
    <text evidence="11">The sequence shown here is derived from an EMBL/GenBank/DDBJ whole genome shotgun (WGS) entry which is preliminary data.</text>
</comment>
<dbReference type="SUPFAM" id="SSF47954">
    <property type="entry name" value="Cyclin-like"/>
    <property type="match status" value="2"/>
</dbReference>
<evidence type="ECO:0000256" key="3">
    <source>
        <dbReference type="ARBA" id="ARBA00022491"/>
    </source>
</evidence>
<dbReference type="PANTHER" id="PTHR10026">
    <property type="entry name" value="CYCLIN"/>
    <property type="match status" value="1"/>
</dbReference>
<comment type="similarity">
    <text evidence="2">Belongs to the cyclin family. Cyclin C subfamily.</text>
</comment>
<reference evidence="11 12" key="3">
    <citation type="journal article" date="2015" name="Genome Announc.">
        <title>Draft Genome Sequence of the Archiascomycetous Yeast Saitoella complicata.</title>
        <authorList>
            <person name="Yamauchi K."/>
            <person name="Kondo S."/>
            <person name="Hamamoto M."/>
            <person name="Takahashi Y."/>
            <person name="Ogura Y."/>
            <person name="Hayashi T."/>
            <person name="Nishida H."/>
        </authorList>
    </citation>
    <scope>NUCLEOTIDE SEQUENCE [LARGE SCALE GENOMIC DNA]</scope>
    <source>
        <strain evidence="11 12">NRRL Y-17804</strain>
    </source>
</reference>
<feature type="domain" description="Cyclin-like" evidence="10">
    <location>
        <begin position="46"/>
        <end position="135"/>
    </location>
</feature>
<dbReference type="InterPro" id="IPR043198">
    <property type="entry name" value="Cyclin/Ssn8"/>
</dbReference>
<dbReference type="FunFam" id="1.10.472.10:FF:000076">
    <property type="entry name" value="RNA polymerase II holoenzyme cyclin-like subunit"/>
    <property type="match status" value="1"/>
</dbReference>
<evidence type="ECO:0000256" key="1">
    <source>
        <dbReference type="ARBA" id="ARBA00004123"/>
    </source>
</evidence>
<evidence type="ECO:0000259" key="10">
    <source>
        <dbReference type="SMART" id="SM00385"/>
    </source>
</evidence>
<proteinExistence type="inferred from homology"/>
<keyword evidence="4" id="KW-0805">Transcription regulation</keyword>